<dbReference type="EC" id="2.5.1.60" evidence="2 9"/>
<proteinExistence type="inferred from homology"/>
<keyword evidence="5 9" id="KW-0808">Transferase</keyword>
<evidence type="ECO:0000256" key="3">
    <source>
        <dbReference type="ARBA" id="ARBA00014772"/>
    </source>
</evidence>
<dbReference type="PROSITE" id="PS51147">
    <property type="entry name" value="PFTA"/>
    <property type="match status" value="5"/>
</dbReference>
<reference evidence="11 12" key="1">
    <citation type="journal article" date="2013" name="Nat. Genet.">
        <title>The high-quality draft genome of peach (Prunus persica) identifies unique patterns of genetic diversity, domestication and genome evolution.</title>
        <authorList>
            <consortium name="International Peach Genome Initiative"/>
            <person name="Verde I."/>
            <person name="Abbott A.G."/>
            <person name="Scalabrin S."/>
            <person name="Jung S."/>
            <person name="Shu S."/>
            <person name="Marroni F."/>
            <person name="Zhebentyayeva T."/>
            <person name="Dettori M.T."/>
            <person name="Grimwood J."/>
            <person name="Cattonaro F."/>
            <person name="Zuccolo A."/>
            <person name="Rossini L."/>
            <person name="Jenkins J."/>
            <person name="Vendramin E."/>
            <person name="Meisel L.A."/>
            <person name="Decroocq V."/>
            <person name="Sosinski B."/>
            <person name="Prochnik S."/>
            <person name="Mitros T."/>
            <person name="Policriti A."/>
            <person name="Cipriani G."/>
            <person name="Dondini L."/>
            <person name="Ficklin S."/>
            <person name="Goodstein D.M."/>
            <person name="Xuan P."/>
            <person name="Del Fabbro C."/>
            <person name="Aramini V."/>
            <person name="Copetti D."/>
            <person name="Gonzalez S."/>
            <person name="Horner D.S."/>
            <person name="Falchi R."/>
            <person name="Lucas S."/>
            <person name="Mica E."/>
            <person name="Maldonado J."/>
            <person name="Lazzari B."/>
            <person name="Bielenberg D."/>
            <person name="Pirona R."/>
            <person name="Miculan M."/>
            <person name="Barakat A."/>
            <person name="Testolin R."/>
            <person name="Stella A."/>
            <person name="Tartarini S."/>
            <person name="Tonutti P."/>
            <person name="Arus P."/>
            <person name="Orellana A."/>
            <person name="Wells C."/>
            <person name="Main D."/>
            <person name="Vizzotto G."/>
            <person name="Silva H."/>
            <person name="Salamini F."/>
            <person name="Schmutz J."/>
            <person name="Morgante M."/>
            <person name="Rokhsar D.S."/>
        </authorList>
    </citation>
    <scope>NUCLEOTIDE SEQUENCE [LARGE SCALE GENOMIC DNA]</scope>
    <source>
        <strain evidence="12">cv. Nemared</strain>
    </source>
</reference>
<keyword evidence="4 9" id="KW-0637">Prenyltransferase</keyword>
<dbReference type="GO" id="GO:0005737">
    <property type="term" value="C:cytoplasm"/>
    <property type="evidence" value="ECO:0000318"/>
    <property type="project" value="GO_Central"/>
</dbReference>
<dbReference type="Proteomes" id="UP000006882">
    <property type="component" value="Chromosome G1"/>
</dbReference>
<sequence>MHGRPRKAAKPEDEAASAAQAQELRALQSQLLSNHHNKIYTDEAQQLSAKLVQQNPESYTAWNYRKLVVQHNLAQSESDPDSLKSILDQELGLVESALKQNFKSYGAWHHRKWVLSKGHSVLDRELKLLKRFQQSDPRNFHAWNYRRFVAALLNRSEEEELDYTREMIEHNFSNYSAWHNRSVLLCNLMKKKSQGFFPKEKVLNDEYEHVHDAIFTDPDDQSGWFYYLWLLDQTVKTDAPLLVASWPAHESDVILSRNRRSDDSSFSPFDSFHSDSGTIPLILYFNQAVEGVNSSTITIESSFCTKDLNWKPLLQNNSQLSQVWVTHIKFPDVKPHSSEAYQLKISVGQSQGIISASGIHYSHPTQLAFKVCLRPIETEPATKKGGHRILWRDENFHMYQPQSQEPDEVVPIDQLIINDHEPTASNWRAETIANEIALFRELSELNCKIGKLTLARLLTAHDVILSPRTSKMAHSEEVLELYTDLIKLDPLHSQYYKDEHSLVLLQKVTSNRESLLNHCFSYKNLASSSIGNDICLRLSNLSLSRMGSIEKLLWVQMLDLSHNELHSIEGLEAMQLLSCLNLSNNKLGSLTALGPLRLLKSLEVLDISYNEIGSHTIDRTRYLCSTPLSHTEETSWNSDEIVTGGASVKDNWEAVLIFKSMSLTQLAIVGNAISGENFKSLLVKLVPTLEWLDGDKLH</sequence>
<dbReference type="Gramene" id="ONI35398">
    <property type="protein sequence ID" value="ONI35398"/>
    <property type="gene ID" value="PRUPE_1G533400"/>
</dbReference>
<evidence type="ECO:0000256" key="1">
    <source>
        <dbReference type="ARBA" id="ARBA00006734"/>
    </source>
</evidence>
<organism evidence="11 12">
    <name type="scientific">Prunus persica</name>
    <name type="common">Peach</name>
    <name type="synonym">Amygdalus persica</name>
    <dbReference type="NCBI Taxonomy" id="3760"/>
    <lineage>
        <taxon>Eukaryota</taxon>
        <taxon>Viridiplantae</taxon>
        <taxon>Streptophyta</taxon>
        <taxon>Embryophyta</taxon>
        <taxon>Tracheophyta</taxon>
        <taxon>Spermatophyta</taxon>
        <taxon>Magnoliopsida</taxon>
        <taxon>eudicotyledons</taxon>
        <taxon>Gunneridae</taxon>
        <taxon>Pentapetalae</taxon>
        <taxon>rosids</taxon>
        <taxon>fabids</taxon>
        <taxon>Rosales</taxon>
        <taxon>Rosaceae</taxon>
        <taxon>Amygdaloideae</taxon>
        <taxon>Amygdaleae</taxon>
        <taxon>Prunus</taxon>
    </lineage>
</organism>
<evidence type="ECO:0000256" key="6">
    <source>
        <dbReference type="ARBA" id="ARBA00022737"/>
    </source>
</evidence>
<dbReference type="InterPro" id="IPR002088">
    <property type="entry name" value="Prenyl_trans_a"/>
</dbReference>
<dbReference type="PRINTS" id="PR00019">
    <property type="entry name" value="LEURICHRPT"/>
</dbReference>
<accession>A0A251RH95</accession>
<comment type="similarity">
    <text evidence="1 9">Belongs to the protein prenyltransferase subunit alpha family.</text>
</comment>
<dbReference type="OrthoDB" id="1658at2759"/>
<dbReference type="STRING" id="3760.A0A251RH95"/>
<dbReference type="Gene3D" id="1.25.40.120">
    <property type="entry name" value="Protein prenylyltransferase"/>
    <property type="match status" value="1"/>
</dbReference>
<dbReference type="GO" id="GO:0005968">
    <property type="term" value="C:Rab-protein geranylgeranyltransferase complex"/>
    <property type="evidence" value="ECO:0000318"/>
    <property type="project" value="GO_Central"/>
</dbReference>
<evidence type="ECO:0000256" key="2">
    <source>
        <dbReference type="ARBA" id="ARBA00012656"/>
    </source>
</evidence>
<dbReference type="FunFam" id="3.80.10.10:FF:000756">
    <property type="entry name" value="Rab geranylgeranyl transferase like protein"/>
    <property type="match status" value="1"/>
</dbReference>
<dbReference type="GO" id="GO:0097354">
    <property type="term" value="P:prenylation"/>
    <property type="evidence" value="ECO:0007669"/>
    <property type="project" value="UniProtKB-UniRule"/>
</dbReference>
<evidence type="ECO:0000256" key="9">
    <source>
        <dbReference type="RuleBase" id="RU367120"/>
    </source>
</evidence>
<dbReference type="PANTHER" id="PTHR11129:SF2">
    <property type="entry name" value="GERANYLGERANYL TRANSFERASE TYPE-2 SUBUNIT ALPHA"/>
    <property type="match status" value="1"/>
</dbReference>
<dbReference type="AlphaFoldDB" id="A0A251RH95"/>
<dbReference type="InterPro" id="IPR032675">
    <property type="entry name" value="LRR_dom_sf"/>
</dbReference>
<comment type="catalytic activity">
    <reaction evidence="8 9">
        <text>geranylgeranyl diphosphate + L-cysteinyl-[protein] = S-geranylgeranyl-L-cysteinyl-[protein] + diphosphate</text>
        <dbReference type="Rhea" id="RHEA:21240"/>
        <dbReference type="Rhea" id="RHEA-COMP:10131"/>
        <dbReference type="Rhea" id="RHEA-COMP:11537"/>
        <dbReference type="ChEBI" id="CHEBI:29950"/>
        <dbReference type="ChEBI" id="CHEBI:33019"/>
        <dbReference type="ChEBI" id="CHEBI:57533"/>
        <dbReference type="ChEBI" id="CHEBI:86021"/>
        <dbReference type="EC" id="2.5.1.60"/>
    </reaction>
</comment>
<dbReference type="Pfam" id="PF01239">
    <property type="entry name" value="PPTA"/>
    <property type="match status" value="5"/>
</dbReference>
<evidence type="ECO:0000256" key="7">
    <source>
        <dbReference type="ARBA" id="ARBA00031267"/>
    </source>
</evidence>
<comment type="function">
    <text evidence="9">Catalyzes the transfer of a geranyl-geranyl moiety from geranyl-geranyl pyrophosphate to cysteines occuring in specific C-terminal amino acid sequences.</text>
</comment>
<evidence type="ECO:0000313" key="12">
    <source>
        <dbReference type="Proteomes" id="UP000006882"/>
    </source>
</evidence>
<protein>
    <recommendedName>
        <fullName evidence="3 9">Geranylgeranyl transferase type-2 subunit alpha</fullName>
        <ecNumber evidence="2 9">2.5.1.60</ecNumber>
    </recommendedName>
    <alternativeName>
        <fullName evidence="7 9">Geranylgeranyl transferase type II subunit alpha</fullName>
    </alternativeName>
</protein>
<evidence type="ECO:0000256" key="4">
    <source>
        <dbReference type="ARBA" id="ARBA00022602"/>
    </source>
</evidence>
<dbReference type="SUPFAM" id="SSF48439">
    <property type="entry name" value="Protein prenylyltransferase"/>
    <property type="match status" value="1"/>
</dbReference>
<feature type="region of interest" description="Disordered" evidence="10">
    <location>
        <begin position="1"/>
        <end position="21"/>
    </location>
</feature>
<dbReference type="GO" id="GO:0004663">
    <property type="term" value="F:Rab geranylgeranyltransferase activity"/>
    <property type="evidence" value="ECO:0007669"/>
    <property type="project" value="UniProtKB-UniRule"/>
</dbReference>
<evidence type="ECO:0000256" key="8">
    <source>
        <dbReference type="ARBA" id="ARBA00047658"/>
    </source>
</evidence>
<dbReference type="PROSITE" id="PS51450">
    <property type="entry name" value="LRR"/>
    <property type="match status" value="2"/>
</dbReference>
<dbReference type="FunFam" id="1.25.40.120:FF:000035">
    <property type="entry name" value="Geranylgeranyl transferase type-2 subunit alpha"/>
    <property type="match status" value="1"/>
</dbReference>
<dbReference type="SMR" id="A0A251RH95"/>
<dbReference type="SUPFAM" id="SSF52058">
    <property type="entry name" value="L domain-like"/>
    <property type="match status" value="1"/>
</dbReference>
<evidence type="ECO:0000256" key="10">
    <source>
        <dbReference type="SAM" id="MobiDB-lite"/>
    </source>
</evidence>
<evidence type="ECO:0000256" key="5">
    <source>
        <dbReference type="ARBA" id="ARBA00022679"/>
    </source>
</evidence>
<evidence type="ECO:0000313" key="11">
    <source>
        <dbReference type="EMBL" id="ONI35398.1"/>
    </source>
</evidence>
<dbReference type="PANTHER" id="PTHR11129">
    <property type="entry name" value="PROTEIN FARNESYLTRANSFERASE ALPHA SUBUNIT/RAB GERANYLGERANYL TRANSFERASE ALPHA SUBUNIT"/>
    <property type="match status" value="1"/>
</dbReference>
<dbReference type="EMBL" id="CM007651">
    <property type="protein sequence ID" value="ONI35398.1"/>
    <property type="molecule type" value="Genomic_DNA"/>
</dbReference>
<keyword evidence="6" id="KW-0677">Repeat</keyword>
<keyword evidence="12" id="KW-1185">Reference proteome</keyword>
<dbReference type="Gene3D" id="3.80.10.10">
    <property type="entry name" value="Ribonuclease Inhibitor"/>
    <property type="match status" value="1"/>
</dbReference>
<dbReference type="GO" id="GO:0006888">
    <property type="term" value="P:endoplasmic reticulum to Golgi vesicle-mediated transport"/>
    <property type="evidence" value="ECO:0000318"/>
    <property type="project" value="GO_Central"/>
</dbReference>
<gene>
    <name evidence="11" type="ORF">PRUPE_1G533400</name>
</gene>
<dbReference type="InterPro" id="IPR001611">
    <property type="entry name" value="Leu-rich_rpt"/>
</dbReference>
<dbReference type="eggNOG" id="KOG0529">
    <property type="taxonomic scope" value="Eukaryota"/>
</dbReference>
<name>A0A251RH95_PRUPE</name>